<reference evidence="4 5" key="1">
    <citation type="submission" date="2023-11" db="EMBL/GenBank/DDBJ databases">
        <authorList>
            <person name="Okamura Y."/>
        </authorList>
    </citation>
    <scope>NUCLEOTIDE SEQUENCE [LARGE SCALE GENOMIC DNA]</scope>
</reference>
<feature type="transmembrane region" description="Helical" evidence="1">
    <location>
        <begin position="260"/>
        <end position="280"/>
    </location>
</feature>
<evidence type="ECO:0000313" key="5">
    <source>
        <dbReference type="Proteomes" id="UP001497472"/>
    </source>
</evidence>
<feature type="transmembrane region" description="Helical" evidence="1">
    <location>
        <begin position="367"/>
        <end position="389"/>
    </location>
</feature>
<dbReference type="PANTHER" id="PTHR11161">
    <property type="entry name" value="O-ACYLTRANSFERASE"/>
    <property type="match status" value="1"/>
</dbReference>
<dbReference type="InterPro" id="IPR002656">
    <property type="entry name" value="Acyl_transf_3_dom"/>
</dbReference>
<evidence type="ECO:0000256" key="2">
    <source>
        <dbReference type="SAM" id="SignalP"/>
    </source>
</evidence>
<keyword evidence="1" id="KW-0472">Membrane</keyword>
<dbReference type="InterPro" id="IPR052728">
    <property type="entry name" value="O2_lipid_transport_reg"/>
</dbReference>
<feature type="transmembrane region" description="Helical" evidence="1">
    <location>
        <begin position="551"/>
        <end position="572"/>
    </location>
</feature>
<evidence type="ECO:0000313" key="4">
    <source>
        <dbReference type="EMBL" id="CAK1552421.1"/>
    </source>
</evidence>
<feature type="chain" id="PRO_5044021630" description="Acyltransferase 3 domain-containing protein" evidence="2">
    <location>
        <begin position="17"/>
        <end position="620"/>
    </location>
</feature>
<dbReference type="AlphaFoldDB" id="A0AAV1JT15"/>
<feature type="domain" description="Acyltransferase 3" evidence="3">
    <location>
        <begin position="212"/>
        <end position="596"/>
    </location>
</feature>
<comment type="caution">
    <text evidence="4">The sequence shown here is derived from an EMBL/GenBank/DDBJ whole genome shotgun (WGS) entry which is preliminary data.</text>
</comment>
<feature type="transmembrane region" description="Helical" evidence="1">
    <location>
        <begin position="519"/>
        <end position="539"/>
    </location>
</feature>
<protein>
    <recommendedName>
        <fullName evidence="3">Acyltransferase 3 domain-containing protein</fullName>
    </recommendedName>
</protein>
<gene>
    <name evidence="4" type="ORF">LNINA_LOCUS11465</name>
</gene>
<feature type="transmembrane region" description="Helical" evidence="1">
    <location>
        <begin position="447"/>
        <end position="466"/>
    </location>
</feature>
<dbReference type="Pfam" id="PF01757">
    <property type="entry name" value="Acyl_transf_3"/>
    <property type="match status" value="1"/>
</dbReference>
<evidence type="ECO:0000259" key="3">
    <source>
        <dbReference type="Pfam" id="PF01757"/>
    </source>
</evidence>
<feature type="transmembrane region" description="Helical" evidence="1">
    <location>
        <begin position="152"/>
        <end position="174"/>
    </location>
</feature>
<feature type="transmembrane region" description="Helical" evidence="1">
    <location>
        <begin position="584"/>
        <end position="606"/>
    </location>
</feature>
<accession>A0AAV1JT15</accession>
<dbReference type="GO" id="GO:0016747">
    <property type="term" value="F:acyltransferase activity, transferring groups other than amino-acyl groups"/>
    <property type="evidence" value="ECO:0007669"/>
    <property type="project" value="InterPro"/>
</dbReference>
<feature type="transmembrane region" description="Helical" evidence="1">
    <location>
        <begin position="220"/>
        <end position="240"/>
    </location>
</feature>
<keyword evidence="1" id="KW-1133">Transmembrane helix</keyword>
<dbReference type="Proteomes" id="UP001497472">
    <property type="component" value="Unassembled WGS sequence"/>
</dbReference>
<proteinExistence type="predicted"/>
<dbReference type="EMBL" id="CAVLEF010000144">
    <property type="protein sequence ID" value="CAK1552421.1"/>
    <property type="molecule type" value="Genomic_DNA"/>
</dbReference>
<name>A0AAV1JT15_9NEOP</name>
<keyword evidence="2" id="KW-0732">Signal</keyword>
<feature type="transmembrane region" description="Helical" evidence="1">
    <location>
        <begin position="396"/>
        <end position="415"/>
    </location>
</feature>
<feature type="signal peptide" evidence="2">
    <location>
        <begin position="1"/>
        <end position="16"/>
    </location>
</feature>
<organism evidence="4 5">
    <name type="scientific">Leptosia nina</name>
    <dbReference type="NCBI Taxonomy" id="320188"/>
    <lineage>
        <taxon>Eukaryota</taxon>
        <taxon>Metazoa</taxon>
        <taxon>Ecdysozoa</taxon>
        <taxon>Arthropoda</taxon>
        <taxon>Hexapoda</taxon>
        <taxon>Insecta</taxon>
        <taxon>Pterygota</taxon>
        <taxon>Neoptera</taxon>
        <taxon>Endopterygota</taxon>
        <taxon>Lepidoptera</taxon>
        <taxon>Glossata</taxon>
        <taxon>Ditrysia</taxon>
        <taxon>Papilionoidea</taxon>
        <taxon>Pieridae</taxon>
        <taxon>Pierinae</taxon>
        <taxon>Leptosia</taxon>
    </lineage>
</organism>
<feature type="transmembrane region" description="Helical" evidence="1">
    <location>
        <begin position="478"/>
        <end position="499"/>
    </location>
</feature>
<keyword evidence="1" id="KW-0812">Transmembrane</keyword>
<feature type="transmembrane region" description="Helical" evidence="1">
    <location>
        <begin position="292"/>
        <end position="313"/>
    </location>
</feature>
<sequence length="620" mass="71389">MACVWLALLLITATAAETNDELYYSMPPLFHLDDYEACLATKGTFCLGSFQLSPVIGNSTSDNGTNTNEIYELILAYTAPRYRFNHTQLHRGYCITTTCASTPLHLPPQNRFQQCVNDYTSSQYGLKANLIQLDYCKSAETLRAAPIDGVDITFLVVCLLLLLLNVTGTVYDVCRNRSNKANSILVSWSFVRNFKNFGRIYPNDDTPTSKLNAIHGVKSILLMCVMLVHSIFMSHISYMYNPQFLELGRKNPFAIILENGTIVVQAFIILSSFIFTYNFLTGMEKPKKIFDIKVFVLLFLKRITRILPVYLFIVSFTATWSRFLGDGTLWIPRMEKESRVCRMKWWSQAFFVHNLYKPEDQCLLQSWFVAAEMQLYVLAIVLAMVLSHFRKSAVKVLAGLVVVAVICNYITAYVLNLKAMMYLSDPKTVMKLFYGEASFNWLYMSPWGSLPSSLLGILLAFYYCNLQSEDINLRKQRWFRIAYQVSLPAFLLWILSGYLLPREPHRWLAALYAAIDRPVFSSIFCVTLLGFFYRIGQFWWRLMSWSGWQVIGRMSLCVLMTHWTFSLIQISLQTNLNKMSIYEIGGHWLATMFMTYLTSVPLHLLVEMPVQRFLRASFGM</sequence>
<dbReference type="PANTHER" id="PTHR11161:SF22">
    <property type="entry name" value="ACYLTRANSFERASE 3 DOMAIN-CONTAINING PROTEIN-RELATED"/>
    <property type="match status" value="1"/>
</dbReference>
<evidence type="ECO:0000256" key="1">
    <source>
        <dbReference type="SAM" id="Phobius"/>
    </source>
</evidence>
<keyword evidence="5" id="KW-1185">Reference proteome</keyword>